<evidence type="ECO:0000313" key="5">
    <source>
        <dbReference type="EMBL" id="WOF16173.1"/>
    </source>
</evidence>
<proteinExistence type="inferred from homology"/>
<keyword evidence="2" id="KW-0645">Protease</keyword>
<keyword evidence="3" id="KW-0064">Aspartyl protease</keyword>
<keyword evidence="6" id="KW-1185">Reference proteome</keyword>
<evidence type="ECO:0000313" key="6">
    <source>
        <dbReference type="Proteomes" id="UP001301797"/>
    </source>
</evidence>
<comment type="similarity">
    <text evidence="1">Belongs to the peptidase A31 family.</text>
</comment>
<dbReference type="GO" id="GO:0008047">
    <property type="term" value="F:enzyme activator activity"/>
    <property type="evidence" value="ECO:0007669"/>
    <property type="project" value="InterPro"/>
</dbReference>
<name>A0AA97FDD4_9EURY</name>
<dbReference type="InterPro" id="IPR000671">
    <property type="entry name" value="Peptidase_A31"/>
</dbReference>
<dbReference type="Proteomes" id="UP001301797">
    <property type="component" value="Chromosome"/>
</dbReference>
<evidence type="ECO:0000256" key="2">
    <source>
        <dbReference type="ARBA" id="ARBA00022670"/>
    </source>
</evidence>
<dbReference type="PRINTS" id="PR00446">
    <property type="entry name" value="HYDRGNUPTAKE"/>
</dbReference>
<dbReference type="EMBL" id="CP043875">
    <property type="protein sequence ID" value="WOF16173.1"/>
    <property type="molecule type" value="Genomic_DNA"/>
</dbReference>
<sequence>MPDMNILMGVGNTLRNDDGAGIYLAENFSKNGWISLVCGTTPENFTGIVRRENTKILVIVDAADMGLSPGEFRIIPEDMIEYTGFDTHIMDLKNLINFLRDITKEIILVGIQPKDIDFGECISPEVMTGIKLLTKALYTDPHNIQKTRI</sequence>
<organism evidence="5 6">
    <name type="scientific">Methanochimaera problematica</name>
    <dbReference type="NCBI Taxonomy" id="2609417"/>
    <lineage>
        <taxon>Archaea</taxon>
        <taxon>Methanobacteriati</taxon>
        <taxon>Methanobacteriota</taxon>
        <taxon>Stenosarchaea group</taxon>
        <taxon>Methanomicrobia</taxon>
        <taxon>Methanomicrobiales</taxon>
        <taxon>Methanomicrobiaceae</taxon>
        <taxon>Methanochimaera</taxon>
    </lineage>
</organism>
<dbReference type="KEGG" id="mefw:F1737_05355"/>
<dbReference type="EC" id="3.4.23.51" evidence="5"/>
<dbReference type="Gene3D" id="3.40.50.1450">
    <property type="entry name" value="HybD-like"/>
    <property type="match status" value="1"/>
</dbReference>
<gene>
    <name evidence="5" type="primary">hycI</name>
    <name evidence="5" type="ORF">F1737_05355</name>
</gene>
<dbReference type="PANTHER" id="PTHR30302:SF1">
    <property type="entry name" value="HYDROGENASE 2 MATURATION PROTEASE"/>
    <property type="match status" value="1"/>
</dbReference>
<dbReference type="PANTHER" id="PTHR30302">
    <property type="entry name" value="HYDROGENASE 1 MATURATION PROTEASE"/>
    <property type="match status" value="1"/>
</dbReference>
<dbReference type="InterPro" id="IPR023430">
    <property type="entry name" value="Pept_HybD-like_dom_sf"/>
</dbReference>
<protein>
    <submittedName>
        <fullName evidence="5">Hydrogenase maturation peptidase HycI</fullName>
        <ecNumber evidence="5">3.4.23.51</ecNumber>
    </submittedName>
</protein>
<dbReference type="AlphaFoldDB" id="A0AA97FDD4"/>
<evidence type="ECO:0000256" key="4">
    <source>
        <dbReference type="ARBA" id="ARBA00022801"/>
    </source>
</evidence>
<dbReference type="NCBIfam" id="TIGR00072">
    <property type="entry name" value="hydrog_prot"/>
    <property type="match status" value="1"/>
</dbReference>
<evidence type="ECO:0000256" key="3">
    <source>
        <dbReference type="ARBA" id="ARBA00022750"/>
    </source>
</evidence>
<dbReference type="GO" id="GO:0004190">
    <property type="term" value="F:aspartic-type endopeptidase activity"/>
    <property type="evidence" value="ECO:0007669"/>
    <property type="project" value="UniProtKB-KW"/>
</dbReference>
<accession>A0AA97FDD4</accession>
<dbReference type="InterPro" id="IPR004420">
    <property type="entry name" value="Pept_A31_hyd_mat_HycI"/>
</dbReference>
<dbReference type="NCBIfam" id="TIGR00142">
    <property type="entry name" value="hycI"/>
    <property type="match status" value="1"/>
</dbReference>
<dbReference type="CDD" id="cd06067">
    <property type="entry name" value="H2MP_MemB-H2evol"/>
    <property type="match status" value="1"/>
</dbReference>
<dbReference type="SUPFAM" id="SSF53163">
    <property type="entry name" value="HybD-like"/>
    <property type="match status" value="1"/>
</dbReference>
<dbReference type="GO" id="GO:0016485">
    <property type="term" value="P:protein processing"/>
    <property type="evidence" value="ECO:0007669"/>
    <property type="project" value="TreeGrafter"/>
</dbReference>
<evidence type="ECO:0000256" key="1">
    <source>
        <dbReference type="ARBA" id="ARBA00006814"/>
    </source>
</evidence>
<dbReference type="Pfam" id="PF01750">
    <property type="entry name" value="HycI"/>
    <property type="match status" value="1"/>
</dbReference>
<keyword evidence="4 5" id="KW-0378">Hydrolase</keyword>
<reference evidence="5 6" key="1">
    <citation type="submission" date="2019-09" db="EMBL/GenBank/DDBJ databases">
        <title>The complete genome of Methanoplanus sp. FWC-SCC4.</title>
        <authorList>
            <person name="Chen S.-C."/>
            <person name="Zhou Y.-Z."/>
            <person name="Lai M.-C."/>
        </authorList>
    </citation>
    <scope>NUCLEOTIDE SEQUENCE [LARGE SCALE GENOMIC DNA]</scope>
    <source>
        <strain evidence="5 6">FWC-SCC4</strain>
    </source>
</reference>